<proteinExistence type="inferred from homology"/>
<dbReference type="PROSITE" id="PS50879">
    <property type="entry name" value="RNASE_H_1"/>
    <property type="match status" value="1"/>
</dbReference>
<evidence type="ECO:0000313" key="12">
    <source>
        <dbReference type="EMBL" id="MBM7561862.1"/>
    </source>
</evidence>
<keyword evidence="13" id="KW-1185">Reference proteome</keyword>
<evidence type="ECO:0000256" key="8">
    <source>
        <dbReference type="ARBA" id="ARBA00022759"/>
    </source>
</evidence>
<accession>A0ABS2MR27</accession>
<evidence type="ECO:0000256" key="7">
    <source>
        <dbReference type="ARBA" id="ARBA00022723"/>
    </source>
</evidence>
<evidence type="ECO:0000313" key="13">
    <source>
        <dbReference type="Proteomes" id="UP000767854"/>
    </source>
</evidence>
<dbReference type="InterPro" id="IPR050092">
    <property type="entry name" value="RNase_H"/>
</dbReference>
<protein>
    <recommendedName>
        <fullName evidence="5">ribonuclease H</fullName>
        <ecNumber evidence="5">3.1.26.4</ecNumber>
    </recommendedName>
</protein>
<dbReference type="Gene3D" id="3.30.420.10">
    <property type="entry name" value="Ribonuclease H-like superfamily/Ribonuclease H"/>
    <property type="match status" value="1"/>
</dbReference>
<keyword evidence="6" id="KW-0540">Nuclease</keyword>
<reference evidence="12 13" key="1">
    <citation type="submission" date="2021-01" db="EMBL/GenBank/DDBJ databases">
        <title>Genomic Encyclopedia of Type Strains, Phase IV (KMG-IV): sequencing the most valuable type-strain genomes for metagenomic binning, comparative biology and taxonomic classification.</title>
        <authorList>
            <person name="Goeker M."/>
        </authorList>
    </citation>
    <scope>NUCLEOTIDE SEQUENCE [LARGE SCALE GENOMIC DNA]</scope>
    <source>
        <strain evidence="12 13">DSM 24436</strain>
    </source>
</reference>
<dbReference type="PANTHER" id="PTHR10642">
    <property type="entry name" value="RIBONUCLEASE H1"/>
    <property type="match status" value="1"/>
</dbReference>
<comment type="caution">
    <text evidence="12">The sequence shown here is derived from an EMBL/GenBank/DDBJ whole genome shotgun (WGS) entry which is preliminary data.</text>
</comment>
<evidence type="ECO:0000256" key="10">
    <source>
        <dbReference type="ARBA" id="ARBA00022842"/>
    </source>
</evidence>
<keyword evidence="10" id="KW-0460">Magnesium</keyword>
<dbReference type="RefSeq" id="WP_204663777.1">
    <property type="nucleotide sequence ID" value="NZ_JAFBDT010000009.1"/>
</dbReference>
<evidence type="ECO:0000256" key="4">
    <source>
        <dbReference type="ARBA" id="ARBA00011245"/>
    </source>
</evidence>
<evidence type="ECO:0000256" key="6">
    <source>
        <dbReference type="ARBA" id="ARBA00022722"/>
    </source>
</evidence>
<evidence type="ECO:0000256" key="5">
    <source>
        <dbReference type="ARBA" id="ARBA00012180"/>
    </source>
</evidence>
<keyword evidence="7" id="KW-0479">Metal-binding</keyword>
<dbReference type="CDD" id="cd09278">
    <property type="entry name" value="RNase_HI_prokaryote_like"/>
    <property type="match status" value="1"/>
</dbReference>
<sequence>MKKVIIVCDGACSGNGKTENVGGWGAVLKYQTEEKTIYGGSDQTTNNIMELTAAIEALKCLKSKSLHVEIYSDSAYVVNCFRNGWYRKWLINGWLTSKKEPVENKSLWQILIDLVHSFETVTFFKIKGHLDLDKSSDVLKWHAKFNKDNQTDISIEAFKSLIELNHKADELANLGMAPYKKL</sequence>
<keyword evidence="8" id="KW-0255">Endonuclease</keyword>
<comment type="subunit">
    <text evidence="4">Monomer.</text>
</comment>
<evidence type="ECO:0000256" key="9">
    <source>
        <dbReference type="ARBA" id="ARBA00022801"/>
    </source>
</evidence>
<organism evidence="12 13">
    <name type="scientific">Fusibacter tunisiensis</name>
    <dbReference type="NCBI Taxonomy" id="1008308"/>
    <lineage>
        <taxon>Bacteria</taxon>
        <taxon>Bacillati</taxon>
        <taxon>Bacillota</taxon>
        <taxon>Clostridia</taxon>
        <taxon>Eubacteriales</taxon>
        <taxon>Eubacteriales Family XII. Incertae Sedis</taxon>
        <taxon>Fusibacter</taxon>
    </lineage>
</organism>
<evidence type="ECO:0000256" key="2">
    <source>
        <dbReference type="ARBA" id="ARBA00001946"/>
    </source>
</evidence>
<dbReference type="InterPro" id="IPR022892">
    <property type="entry name" value="RNaseHI"/>
</dbReference>
<dbReference type="Pfam" id="PF00075">
    <property type="entry name" value="RNase_H"/>
    <property type="match status" value="1"/>
</dbReference>
<feature type="domain" description="RNase H type-1" evidence="11">
    <location>
        <begin position="1"/>
        <end position="177"/>
    </location>
</feature>
<evidence type="ECO:0000256" key="1">
    <source>
        <dbReference type="ARBA" id="ARBA00000077"/>
    </source>
</evidence>
<evidence type="ECO:0000259" key="11">
    <source>
        <dbReference type="PROSITE" id="PS50879"/>
    </source>
</evidence>
<gene>
    <name evidence="12" type="ORF">JOC49_001403</name>
</gene>
<dbReference type="PANTHER" id="PTHR10642:SF26">
    <property type="entry name" value="RIBONUCLEASE H1"/>
    <property type="match status" value="1"/>
</dbReference>
<dbReference type="EC" id="3.1.26.4" evidence="5"/>
<name>A0ABS2MR27_9FIRM</name>
<dbReference type="SUPFAM" id="SSF53098">
    <property type="entry name" value="Ribonuclease H-like"/>
    <property type="match status" value="1"/>
</dbReference>
<dbReference type="InterPro" id="IPR036397">
    <property type="entry name" value="RNaseH_sf"/>
</dbReference>
<dbReference type="Proteomes" id="UP000767854">
    <property type="component" value="Unassembled WGS sequence"/>
</dbReference>
<comment type="similarity">
    <text evidence="3">Belongs to the RNase H family.</text>
</comment>
<dbReference type="InterPro" id="IPR002156">
    <property type="entry name" value="RNaseH_domain"/>
</dbReference>
<dbReference type="GO" id="GO:0004523">
    <property type="term" value="F:RNA-DNA hybrid ribonuclease activity"/>
    <property type="evidence" value="ECO:0007669"/>
    <property type="project" value="UniProtKB-EC"/>
</dbReference>
<dbReference type="EMBL" id="JAFBDT010000009">
    <property type="protein sequence ID" value="MBM7561862.1"/>
    <property type="molecule type" value="Genomic_DNA"/>
</dbReference>
<dbReference type="InterPro" id="IPR012337">
    <property type="entry name" value="RNaseH-like_sf"/>
</dbReference>
<comment type="catalytic activity">
    <reaction evidence="1">
        <text>Endonucleolytic cleavage to 5'-phosphomonoester.</text>
        <dbReference type="EC" id="3.1.26.4"/>
    </reaction>
</comment>
<evidence type="ECO:0000256" key="3">
    <source>
        <dbReference type="ARBA" id="ARBA00005300"/>
    </source>
</evidence>
<comment type="cofactor">
    <cofactor evidence="2">
        <name>Mg(2+)</name>
        <dbReference type="ChEBI" id="CHEBI:18420"/>
    </cofactor>
</comment>
<keyword evidence="9 12" id="KW-0378">Hydrolase</keyword>